<gene>
    <name evidence="1" type="ORF">DES51_107170</name>
</gene>
<evidence type="ECO:0000313" key="1">
    <source>
        <dbReference type="EMBL" id="PXX78629.1"/>
    </source>
</evidence>
<dbReference type="Proteomes" id="UP000247612">
    <property type="component" value="Unassembled WGS sequence"/>
</dbReference>
<comment type="caution">
    <text evidence="1">The sequence shown here is derived from an EMBL/GenBank/DDBJ whole genome shotgun (WGS) entry which is preliminary data.</text>
</comment>
<sequence>MSVKYYELCQNLYKEFEMSEQKIREGKTKNARNSLSIMKIRYT</sequence>
<dbReference type="EMBL" id="QJKH01000007">
    <property type="protein sequence ID" value="PXX78629.1"/>
    <property type="molecule type" value="Genomic_DNA"/>
</dbReference>
<keyword evidence="2" id="KW-1185">Reference proteome</keyword>
<name>A0A318KLJ1_9FIRM</name>
<reference evidence="1 2" key="1">
    <citation type="submission" date="2018-05" db="EMBL/GenBank/DDBJ databases">
        <title>Genomic Encyclopedia of Type Strains, Phase IV (KMG-IV): sequencing the most valuable type-strain genomes for metagenomic binning, comparative biology and taxonomic classification.</title>
        <authorList>
            <person name="Goeker M."/>
        </authorList>
    </citation>
    <scope>NUCLEOTIDE SEQUENCE [LARGE SCALE GENOMIC DNA]</scope>
    <source>
        <strain evidence="1 2">JC118</strain>
    </source>
</reference>
<proteinExistence type="predicted"/>
<evidence type="ECO:0000313" key="2">
    <source>
        <dbReference type="Proteomes" id="UP000247612"/>
    </source>
</evidence>
<organism evidence="1 2">
    <name type="scientific">Dielma fastidiosa</name>
    <dbReference type="NCBI Taxonomy" id="1034346"/>
    <lineage>
        <taxon>Bacteria</taxon>
        <taxon>Bacillati</taxon>
        <taxon>Bacillota</taxon>
        <taxon>Erysipelotrichia</taxon>
        <taxon>Erysipelotrichales</taxon>
        <taxon>Erysipelotrichaceae</taxon>
        <taxon>Dielma</taxon>
    </lineage>
</organism>
<dbReference type="STRING" id="1034346.GCA_000313565_02883"/>
<dbReference type="AlphaFoldDB" id="A0A318KLJ1"/>
<accession>A0A318KLJ1</accession>
<protein>
    <submittedName>
        <fullName evidence="1">Uncharacterized protein</fullName>
    </submittedName>
</protein>